<evidence type="ECO:0000313" key="5">
    <source>
        <dbReference type="EMBL" id="EHL00468.1"/>
    </source>
</evidence>
<gene>
    <name evidence="5" type="ORF">M7I_3551</name>
</gene>
<evidence type="ECO:0000256" key="2">
    <source>
        <dbReference type="RuleBase" id="RU004514"/>
    </source>
</evidence>
<evidence type="ECO:0000256" key="1">
    <source>
        <dbReference type="ARBA" id="ARBA00022898"/>
    </source>
</evidence>
<dbReference type="InterPro" id="IPR011078">
    <property type="entry name" value="PyrdxlP_homeostasis"/>
</dbReference>
<comment type="similarity">
    <text evidence="2">Belongs to the pyridoxal phosphate-binding protein YggS/PROSC family.</text>
</comment>
<sequence>MSDEMKVDPTRAKDLVGALQSVSQRIAKSAGGRNSTSQIPNLFCVSSIDSSKKATQLNLGRESHPDLPPLNVHIQLNTSGEESKSGVSPGTPATELCQYILDNCPSLNLLGLMTIGAIARSKEMKEGEENEDFKVLKDERDRLEKELKGLKGKLELSMGMSEDFEGAIEMGSDEVRVGSTIFGVRPKKEDFKVKGEVEEEKSKLHPDSLNILIPLFRTYIYLIFFPTKKTLGPKVIAWVKKNAPGYIKKFKAKRAAKKGKVATKAPVAQEGVQEAEAAPVAPVATVVREEGLNEDATPAPVAQEAGLNANSPAVTSVAV</sequence>
<dbReference type="InterPro" id="IPR029066">
    <property type="entry name" value="PLP-binding_barrel"/>
</dbReference>
<dbReference type="AlphaFoldDB" id="H0ELT1"/>
<dbReference type="InterPro" id="IPR001608">
    <property type="entry name" value="Ala_racemase_N"/>
</dbReference>
<dbReference type="PANTHER" id="PTHR10146:SF14">
    <property type="entry name" value="PYRIDOXAL PHOSPHATE HOMEOSTASIS PROTEIN"/>
    <property type="match status" value="1"/>
</dbReference>
<keyword evidence="6" id="KW-1185">Reference proteome</keyword>
<comment type="caution">
    <text evidence="5">The sequence shown here is derived from an EMBL/GenBank/DDBJ whole genome shotgun (WGS) entry which is preliminary data.</text>
</comment>
<dbReference type="EMBL" id="AGUE01000080">
    <property type="protein sequence ID" value="EHL00468.1"/>
    <property type="molecule type" value="Genomic_DNA"/>
</dbReference>
<dbReference type="Gene3D" id="3.20.20.10">
    <property type="entry name" value="Alanine racemase"/>
    <property type="match status" value="1"/>
</dbReference>
<feature type="coiled-coil region" evidence="3">
    <location>
        <begin position="126"/>
        <end position="153"/>
    </location>
</feature>
<dbReference type="OrthoDB" id="10264196at2759"/>
<keyword evidence="3" id="KW-0175">Coiled coil</keyword>
<dbReference type="InParanoid" id="H0ELT1"/>
<evidence type="ECO:0000259" key="4">
    <source>
        <dbReference type="Pfam" id="PF01168"/>
    </source>
</evidence>
<evidence type="ECO:0000313" key="6">
    <source>
        <dbReference type="Proteomes" id="UP000005446"/>
    </source>
</evidence>
<accession>H0ELT1</accession>
<evidence type="ECO:0000256" key="3">
    <source>
        <dbReference type="SAM" id="Coils"/>
    </source>
</evidence>
<dbReference type="GO" id="GO:0030170">
    <property type="term" value="F:pyridoxal phosphate binding"/>
    <property type="evidence" value="ECO:0007669"/>
    <property type="project" value="InterPro"/>
</dbReference>
<dbReference type="PANTHER" id="PTHR10146">
    <property type="entry name" value="PROLINE SYNTHETASE CO-TRANSCRIBED BACTERIAL HOMOLOG PROTEIN"/>
    <property type="match status" value="1"/>
</dbReference>
<dbReference type="SUPFAM" id="SSF51419">
    <property type="entry name" value="PLP-binding barrel"/>
    <property type="match status" value="1"/>
</dbReference>
<dbReference type="HOGENOM" id="CLU_871694_0_0_1"/>
<feature type="domain" description="Alanine racemase N-terminal" evidence="4">
    <location>
        <begin position="46"/>
        <end position="186"/>
    </location>
</feature>
<proteinExistence type="inferred from homology"/>
<keyword evidence="1" id="KW-0663">Pyridoxal phosphate</keyword>
<dbReference type="Pfam" id="PF01168">
    <property type="entry name" value="Ala_racemase_N"/>
    <property type="match status" value="1"/>
</dbReference>
<name>H0ELT1_GLAL7</name>
<organism evidence="5 6">
    <name type="scientific">Glarea lozoyensis (strain ATCC 74030 / MF5533)</name>
    <dbReference type="NCBI Taxonomy" id="1104152"/>
    <lineage>
        <taxon>Eukaryota</taxon>
        <taxon>Fungi</taxon>
        <taxon>Dikarya</taxon>
        <taxon>Ascomycota</taxon>
        <taxon>Pezizomycotina</taxon>
        <taxon>Leotiomycetes</taxon>
        <taxon>Helotiales</taxon>
        <taxon>Helotiaceae</taxon>
        <taxon>Glarea</taxon>
    </lineage>
</organism>
<dbReference type="NCBIfam" id="TIGR00044">
    <property type="entry name" value="YggS family pyridoxal phosphate-dependent enzyme"/>
    <property type="match status" value="1"/>
</dbReference>
<protein>
    <submittedName>
        <fullName evidence="5">Putative UPF0001 protein</fullName>
    </submittedName>
</protein>
<dbReference type="Proteomes" id="UP000005446">
    <property type="component" value="Unassembled WGS sequence"/>
</dbReference>
<reference evidence="5 6" key="1">
    <citation type="journal article" date="2012" name="Eukaryot. Cell">
        <title>Genome sequence of the fungus Glarea lozoyensis: the first genome sequence of a species from the Helotiaceae family.</title>
        <authorList>
            <person name="Youssar L."/>
            <person name="Gruening B.A."/>
            <person name="Erxleben A."/>
            <person name="Guenther S."/>
            <person name="Huettel W."/>
        </authorList>
    </citation>
    <scope>NUCLEOTIDE SEQUENCE [LARGE SCALE GENOMIC DNA]</scope>
    <source>
        <strain evidence="6">ATCC 74030 / MF5533</strain>
    </source>
</reference>